<dbReference type="AlphaFoldDB" id="A0A2H3AN50"/>
<evidence type="ECO:0000313" key="1">
    <source>
        <dbReference type="EMBL" id="PBK60265.1"/>
    </source>
</evidence>
<proteinExistence type="predicted"/>
<organism evidence="1 2">
    <name type="scientific">Armillaria solidipes</name>
    <dbReference type="NCBI Taxonomy" id="1076256"/>
    <lineage>
        <taxon>Eukaryota</taxon>
        <taxon>Fungi</taxon>
        <taxon>Dikarya</taxon>
        <taxon>Basidiomycota</taxon>
        <taxon>Agaricomycotina</taxon>
        <taxon>Agaricomycetes</taxon>
        <taxon>Agaricomycetidae</taxon>
        <taxon>Agaricales</taxon>
        <taxon>Marasmiineae</taxon>
        <taxon>Physalacriaceae</taxon>
        <taxon>Armillaria</taxon>
    </lineage>
</organism>
<name>A0A2H3AN50_9AGAR</name>
<evidence type="ECO:0000313" key="2">
    <source>
        <dbReference type="Proteomes" id="UP000218334"/>
    </source>
</evidence>
<sequence length="141" mass="16207">MDHAAFLGVKPVMVKPPTPFEGKHDDIEHFIGDCLSYFEVFAAYFSLPLLMTTFTASYLEGPAKDWWVYQHTDFWTTDAWGTEPARFRLLNFKEFVGLLTAQFRDPTIEEVHEKKMFELRIGSGAATTYFQELEKLAKLAG</sequence>
<evidence type="ECO:0008006" key="3">
    <source>
        <dbReference type="Google" id="ProtNLM"/>
    </source>
</evidence>
<reference evidence="2" key="1">
    <citation type="journal article" date="2017" name="Nat. Ecol. Evol.">
        <title>Genome expansion and lineage-specific genetic innovations in the forest pathogenic fungi Armillaria.</title>
        <authorList>
            <person name="Sipos G."/>
            <person name="Prasanna A.N."/>
            <person name="Walter M.C."/>
            <person name="O'Connor E."/>
            <person name="Balint B."/>
            <person name="Krizsan K."/>
            <person name="Kiss B."/>
            <person name="Hess J."/>
            <person name="Varga T."/>
            <person name="Slot J."/>
            <person name="Riley R."/>
            <person name="Boka B."/>
            <person name="Rigling D."/>
            <person name="Barry K."/>
            <person name="Lee J."/>
            <person name="Mihaltcheva S."/>
            <person name="LaButti K."/>
            <person name="Lipzen A."/>
            <person name="Waldron R."/>
            <person name="Moloney N.M."/>
            <person name="Sperisen C."/>
            <person name="Kredics L."/>
            <person name="Vagvoelgyi C."/>
            <person name="Patrignani A."/>
            <person name="Fitzpatrick D."/>
            <person name="Nagy I."/>
            <person name="Doyle S."/>
            <person name="Anderson J.B."/>
            <person name="Grigoriev I.V."/>
            <person name="Gueldener U."/>
            <person name="Muensterkoetter M."/>
            <person name="Nagy L.G."/>
        </authorList>
    </citation>
    <scope>NUCLEOTIDE SEQUENCE [LARGE SCALE GENOMIC DNA]</scope>
    <source>
        <strain evidence="2">28-4</strain>
    </source>
</reference>
<accession>A0A2H3AN50</accession>
<keyword evidence="2" id="KW-1185">Reference proteome</keyword>
<dbReference type="Proteomes" id="UP000218334">
    <property type="component" value="Unassembled WGS sequence"/>
</dbReference>
<dbReference type="EMBL" id="KZ293489">
    <property type="protein sequence ID" value="PBK60265.1"/>
    <property type="molecule type" value="Genomic_DNA"/>
</dbReference>
<protein>
    <recommendedName>
        <fullName evidence="3">Retrotransposon gag domain-containing protein</fullName>
    </recommendedName>
</protein>
<gene>
    <name evidence="1" type="ORF">ARMSODRAFT_1026658</name>
</gene>